<evidence type="ECO:0000313" key="2">
    <source>
        <dbReference type="Proteomes" id="UP001162992"/>
    </source>
</evidence>
<dbReference type="EMBL" id="CM055097">
    <property type="protein sequence ID" value="KAJ7552074.1"/>
    <property type="molecule type" value="Genomic_DNA"/>
</dbReference>
<evidence type="ECO:0000313" key="1">
    <source>
        <dbReference type="EMBL" id="KAJ7552074.1"/>
    </source>
</evidence>
<accession>A0ACC2DCL5</accession>
<dbReference type="Proteomes" id="UP001162992">
    <property type="component" value="Chromosome 6"/>
</dbReference>
<gene>
    <name evidence="1" type="ORF">O6H91_06G040700</name>
</gene>
<comment type="caution">
    <text evidence="1">The sequence shown here is derived from an EMBL/GenBank/DDBJ whole genome shotgun (WGS) entry which is preliminary data.</text>
</comment>
<protein>
    <submittedName>
        <fullName evidence="1">Uncharacterized protein</fullName>
    </submittedName>
</protein>
<sequence>MKQVKATMLDTSGDSTDSNFIWLPTLKVWGFFALSRHSSQSKRSKDPGASSSSPLGTSTEKNRSVMSQNLTEEALSPSTCLGPSGKSADLMLLEQMQSSGKSLGNEVDQELVCPICLGAIEDGRHAVLWGCMHRFCIDCLEEWSRVRRSCPLCKAEYCGWNQASGFSGEIEKRCLPPLEFRPSFCLEDYRPSVAESEFSTRTSISHRTLERLGSGREVVRNTLTFRSRLRLQQLARARSVSRCFRRCLPLPRQRCFGPSVWPTTSERESVAVDAAAERVLRWRSSIYKRGLKARPFQMRKADGYHIMLSDPDAKLRAKQRLEPWIYRELQAVLGNSDPSLLARHVLSLWFAYTAKVAEKMQEIVDSEGENAMTTEARKKTRMRLECQLSETAIQDLKYFLGEEGPLFWHELRCFAESPFTLNTYDSIVIYSRPKL</sequence>
<proteinExistence type="predicted"/>
<reference evidence="2" key="1">
    <citation type="journal article" date="2024" name="Proc. Natl. Acad. Sci. U.S.A.">
        <title>Extraordinary preservation of gene collinearity over three hundred million years revealed in homosporous lycophytes.</title>
        <authorList>
            <person name="Li C."/>
            <person name="Wickell D."/>
            <person name="Kuo L.Y."/>
            <person name="Chen X."/>
            <person name="Nie B."/>
            <person name="Liao X."/>
            <person name="Peng D."/>
            <person name="Ji J."/>
            <person name="Jenkins J."/>
            <person name="Williams M."/>
            <person name="Shu S."/>
            <person name="Plott C."/>
            <person name="Barry K."/>
            <person name="Rajasekar S."/>
            <person name="Grimwood J."/>
            <person name="Han X."/>
            <person name="Sun S."/>
            <person name="Hou Z."/>
            <person name="He W."/>
            <person name="Dai G."/>
            <person name="Sun C."/>
            <person name="Schmutz J."/>
            <person name="Leebens-Mack J.H."/>
            <person name="Li F.W."/>
            <person name="Wang L."/>
        </authorList>
    </citation>
    <scope>NUCLEOTIDE SEQUENCE [LARGE SCALE GENOMIC DNA]</scope>
    <source>
        <strain evidence="2">cv. PW_Plant_1</strain>
    </source>
</reference>
<organism evidence="1 2">
    <name type="scientific">Diphasiastrum complanatum</name>
    <name type="common">Issler's clubmoss</name>
    <name type="synonym">Lycopodium complanatum</name>
    <dbReference type="NCBI Taxonomy" id="34168"/>
    <lineage>
        <taxon>Eukaryota</taxon>
        <taxon>Viridiplantae</taxon>
        <taxon>Streptophyta</taxon>
        <taxon>Embryophyta</taxon>
        <taxon>Tracheophyta</taxon>
        <taxon>Lycopodiopsida</taxon>
        <taxon>Lycopodiales</taxon>
        <taxon>Lycopodiaceae</taxon>
        <taxon>Lycopodioideae</taxon>
        <taxon>Diphasiastrum</taxon>
    </lineage>
</organism>
<keyword evidence="2" id="KW-1185">Reference proteome</keyword>
<name>A0ACC2DCL5_DIPCM</name>